<keyword evidence="2" id="KW-0808">Transferase</keyword>
<protein>
    <submittedName>
        <fullName evidence="2">Phosphoribosyltransferase</fullName>
    </submittedName>
</protein>
<dbReference type="GO" id="GO:0016757">
    <property type="term" value="F:glycosyltransferase activity"/>
    <property type="evidence" value="ECO:0007669"/>
    <property type="project" value="UniProtKB-KW"/>
</dbReference>
<dbReference type="OrthoDB" id="9810066at2"/>
<gene>
    <name evidence="2" type="ORF">C1704_09315</name>
</gene>
<sequence length="222" mass="24121">MHDIFLDRHQAGEQLAEVLEGWHLRQPVVLALPRGGVPVAAPIARRLKAPLDLLLVRKIGAPHQAELAVAAVVEGNPPQTVVDEAGCRQTGADAAYLDAQQREAVREIERRRAHYRQGKPLPHLTGRTVIVVDDGIATGTTMRAALRALRQAQPQAVVLAVPVAPPESLALLADEADRIVCLMQPAWFRGVGAHYHDFHQVPDSEVLEALKSVEGNPHESPD</sequence>
<dbReference type="InterPro" id="IPR000836">
    <property type="entry name" value="PRTase_dom"/>
</dbReference>
<reference evidence="2 3" key="1">
    <citation type="submission" date="2018-02" db="EMBL/GenBank/DDBJ databases">
        <title>Reclassifiation of [Polyangium] brachysporum DSM 7029 as Guopingzhaonella breviflexa gen. nov., sp. nov., a member of the family Comamonadaceae.</title>
        <authorList>
            <person name="Tang B."/>
        </authorList>
    </citation>
    <scope>NUCLEOTIDE SEQUENCE [LARGE SCALE GENOMIC DNA]</scope>
    <source>
        <strain evidence="2 3">BCRC 80649</strain>
    </source>
</reference>
<dbReference type="Proteomes" id="UP000238605">
    <property type="component" value="Unassembled WGS sequence"/>
</dbReference>
<keyword evidence="2" id="KW-0328">Glycosyltransferase</keyword>
<proteinExistence type="predicted"/>
<dbReference type="EMBL" id="PSNX01000007">
    <property type="protein sequence ID" value="PPE66549.1"/>
    <property type="molecule type" value="Genomic_DNA"/>
</dbReference>
<evidence type="ECO:0000313" key="2">
    <source>
        <dbReference type="EMBL" id="PPE66549.1"/>
    </source>
</evidence>
<name>A0A2S5SV06_9BURK</name>
<dbReference type="InterPro" id="IPR029057">
    <property type="entry name" value="PRTase-like"/>
</dbReference>
<keyword evidence="3" id="KW-1185">Reference proteome</keyword>
<dbReference type="CDD" id="cd06223">
    <property type="entry name" value="PRTases_typeI"/>
    <property type="match status" value="1"/>
</dbReference>
<feature type="domain" description="Phosphoribosyltransferase" evidence="1">
    <location>
        <begin position="7"/>
        <end position="183"/>
    </location>
</feature>
<dbReference type="AlphaFoldDB" id="A0A2S5SV06"/>
<dbReference type="Gene3D" id="3.30.1310.20">
    <property type="entry name" value="PRTase-like"/>
    <property type="match status" value="1"/>
</dbReference>
<evidence type="ECO:0000259" key="1">
    <source>
        <dbReference type="Pfam" id="PF00156"/>
    </source>
</evidence>
<dbReference type="Gene3D" id="3.40.50.2020">
    <property type="match status" value="1"/>
</dbReference>
<dbReference type="RefSeq" id="WP_104302493.1">
    <property type="nucleotide sequence ID" value="NZ_PSNX01000007.1"/>
</dbReference>
<organism evidence="2 3">
    <name type="scientific">Caldimonas caldifontis</name>
    <dbReference type="NCBI Taxonomy" id="1452508"/>
    <lineage>
        <taxon>Bacteria</taxon>
        <taxon>Pseudomonadati</taxon>
        <taxon>Pseudomonadota</taxon>
        <taxon>Betaproteobacteria</taxon>
        <taxon>Burkholderiales</taxon>
        <taxon>Sphaerotilaceae</taxon>
        <taxon>Caldimonas</taxon>
    </lineage>
</organism>
<dbReference type="SUPFAM" id="SSF53271">
    <property type="entry name" value="PRTase-like"/>
    <property type="match status" value="1"/>
</dbReference>
<dbReference type="Pfam" id="PF00156">
    <property type="entry name" value="Pribosyltran"/>
    <property type="match status" value="1"/>
</dbReference>
<accession>A0A2S5SV06</accession>
<evidence type="ECO:0000313" key="3">
    <source>
        <dbReference type="Proteomes" id="UP000238605"/>
    </source>
</evidence>
<comment type="caution">
    <text evidence="2">The sequence shown here is derived from an EMBL/GenBank/DDBJ whole genome shotgun (WGS) entry which is preliminary data.</text>
</comment>